<dbReference type="EMBL" id="JAEHOD010000090">
    <property type="protein sequence ID" value="KAG2428845.1"/>
    <property type="molecule type" value="Genomic_DNA"/>
</dbReference>
<proteinExistence type="predicted"/>
<dbReference type="AlphaFoldDB" id="A0A835VUY0"/>
<name>A0A835VUY0_9CHLO</name>
<dbReference type="Proteomes" id="UP000613740">
    <property type="component" value="Unassembled WGS sequence"/>
</dbReference>
<comment type="caution">
    <text evidence="1">The sequence shown here is derived from an EMBL/GenBank/DDBJ whole genome shotgun (WGS) entry which is preliminary data.</text>
</comment>
<reference evidence="1" key="1">
    <citation type="journal article" date="2020" name="bioRxiv">
        <title>Comparative genomics of Chlamydomonas.</title>
        <authorList>
            <person name="Craig R.J."/>
            <person name="Hasan A.R."/>
            <person name="Ness R.W."/>
            <person name="Keightley P.D."/>
        </authorList>
    </citation>
    <scope>NUCLEOTIDE SEQUENCE</scope>
    <source>
        <strain evidence="1">CCAP 11/173</strain>
    </source>
</reference>
<organism evidence="1 2">
    <name type="scientific">Chlamydomonas schloesseri</name>
    <dbReference type="NCBI Taxonomy" id="2026947"/>
    <lineage>
        <taxon>Eukaryota</taxon>
        <taxon>Viridiplantae</taxon>
        <taxon>Chlorophyta</taxon>
        <taxon>core chlorophytes</taxon>
        <taxon>Chlorophyceae</taxon>
        <taxon>CS clade</taxon>
        <taxon>Chlamydomonadales</taxon>
        <taxon>Chlamydomonadaceae</taxon>
        <taxon>Chlamydomonas</taxon>
    </lineage>
</organism>
<sequence>MLLAHPRISLLLDQRMRPDKRIVPRWHGAVFAAIRRVRGVIKTGEKRAGLVIYHYDSQAGELLDAAMRKRRRKSEASMPQLGKGQ</sequence>
<keyword evidence="2" id="KW-1185">Reference proteome</keyword>
<protein>
    <submittedName>
        <fullName evidence="1">Uncharacterized protein</fullName>
    </submittedName>
</protein>
<evidence type="ECO:0000313" key="2">
    <source>
        <dbReference type="Proteomes" id="UP000613740"/>
    </source>
</evidence>
<evidence type="ECO:0000313" key="1">
    <source>
        <dbReference type="EMBL" id="KAG2428845.1"/>
    </source>
</evidence>
<gene>
    <name evidence="1" type="ORF">HYH02_014257</name>
</gene>
<accession>A0A835VUY0</accession>